<dbReference type="SUPFAM" id="SSF52058">
    <property type="entry name" value="L domain-like"/>
    <property type="match status" value="1"/>
</dbReference>
<name>A0A8T0ICL2_CERPU</name>
<evidence type="ECO:0000256" key="15">
    <source>
        <dbReference type="SAM" id="MobiDB-lite"/>
    </source>
</evidence>
<feature type="region of interest" description="Disordered" evidence="15">
    <location>
        <begin position="783"/>
        <end position="818"/>
    </location>
</feature>
<comment type="similarity">
    <text evidence="2">Belongs to the protein kinase superfamily. Ser/Thr protein kinase family.</text>
</comment>
<dbReference type="PROSITE" id="PS00108">
    <property type="entry name" value="PROTEIN_KINASE_ST"/>
    <property type="match status" value="1"/>
</dbReference>
<dbReference type="InterPro" id="IPR000719">
    <property type="entry name" value="Prot_kinase_dom"/>
</dbReference>
<evidence type="ECO:0000256" key="11">
    <source>
        <dbReference type="ARBA" id="ARBA00022989"/>
    </source>
</evidence>
<evidence type="ECO:0000256" key="8">
    <source>
        <dbReference type="ARBA" id="ARBA00022741"/>
    </source>
</evidence>
<keyword evidence="3" id="KW-0433">Leucine-rich repeat</keyword>
<evidence type="ECO:0000256" key="16">
    <source>
        <dbReference type="SAM" id="Phobius"/>
    </source>
</evidence>
<feature type="compositionally biased region" description="Low complexity" evidence="15">
    <location>
        <begin position="787"/>
        <end position="806"/>
    </location>
</feature>
<evidence type="ECO:0000256" key="2">
    <source>
        <dbReference type="ARBA" id="ARBA00008684"/>
    </source>
</evidence>
<sequence length="818" mass="90905">MAHQLWLLVSALVLLSSAPTVVATPEGDALIQVAKDWQTSQPSWLPGTDPCKGGWVGVSCDAQNISVISLNLTNANLQGPVPMAIGSLTSLQALDISNIKYSSQNLNNVTGNLSALATLQNLQNLNASRQNLGLTNTKFPEVIQTLSNLRSLTMDHALLPGPFPVGLTNLTKLEVMYLGNNSFTGPIPPELGRMTTLKELTIWGSNYNCRLPPELGNLVNLTYLNCNRCFLWGGLPPEYGKLKNLQRMHFYKNTLTGPIPNEYRNLTSLVELRLESNNLFGSLEPWVIGLPTLDLLNLNFNQMYKSMPPYINRTTTNLTQFLVKCNYFTGRYPIVDAASIPTSELDANCFENPGVNGTLDVQCSRELSCIPFQNYLNSNGGCPPCPKGQYIANQTLCICFGDKTLSTKKTSITAIVGGVVGGIVALAAVALLLICLWIRRRKKFDLNHDFFYTVRDGDKDEPWEQPKGVYRYTLDDLKRATSNFSKEHEIGSGGFGKVFSGKFPGNKTLAIKRASISTSANGQTQFRNEVLLLSRLHHKNLVRLEGFCDENDLQILVYEFMRNGNLHNHLFRKSAGKYLNWYKRLEIAVQIAQGLEYLHSFADPPVIHRDVKPSNILLDDNLVAKVADFGISKESPELHTHVSTHPAGTIGYFDPEYFTTQKLTTASDVYSYGVVLLELLTGQKVIDHVSRGEEYNLIKWVEPRLRDGGIDLIVDPKLEGNYSREIFQQMAELALHCSASEKKDRPTMKAVVIQLEPLLQEADQPQPTTHMVWIDPSDSTYTPDNESIFTGSTTGSSSNHSFSIHSATETHHSTFDPR</sequence>
<evidence type="ECO:0000256" key="12">
    <source>
        <dbReference type="ARBA" id="ARBA00023136"/>
    </source>
</evidence>
<keyword evidence="10 14" id="KW-0067">ATP-binding</keyword>
<feature type="transmembrane region" description="Helical" evidence="16">
    <location>
        <begin position="412"/>
        <end position="438"/>
    </location>
</feature>
<feature type="signal peptide" evidence="17">
    <location>
        <begin position="1"/>
        <end position="23"/>
    </location>
</feature>
<dbReference type="InterPro" id="IPR017441">
    <property type="entry name" value="Protein_kinase_ATP_BS"/>
</dbReference>
<dbReference type="InterPro" id="IPR032675">
    <property type="entry name" value="LRR_dom_sf"/>
</dbReference>
<accession>A0A8T0ICL2</accession>
<dbReference type="EMBL" id="CM026424">
    <property type="protein sequence ID" value="KAG0580725.1"/>
    <property type="molecule type" value="Genomic_DNA"/>
</dbReference>
<keyword evidence="6 17" id="KW-0732">Signal</keyword>
<dbReference type="Gene3D" id="3.30.200.20">
    <property type="entry name" value="Phosphorylase Kinase, domain 1"/>
    <property type="match status" value="1"/>
</dbReference>
<dbReference type="AlphaFoldDB" id="A0A8T0ICL2"/>
<dbReference type="FunFam" id="1.10.510.10:FF:001248">
    <property type="entry name" value="Predicted protein"/>
    <property type="match status" value="1"/>
</dbReference>
<dbReference type="EMBL" id="CM026424">
    <property type="protein sequence ID" value="KAG0580726.1"/>
    <property type="molecule type" value="Genomic_DNA"/>
</dbReference>
<dbReference type="InterPro" id="IPR008271">
    <property type="entry name" value="Ser/Thr_kinase_AS"/>
</dbReference>
<evidence type="ECO:0000256" key="9">
    <source>
        <dbReference type="ARBA" id="ARBA00022777"/>
    </source>
</evidence>
<keyword evidence="11 16" id="KW-1133">Transmembrane helix</keyword>
<protein>
    <recommendedName>
        <fullName evidence="18">Protein kinase domain-containing protein</fullName>
    </recommendedName>
</protein>
<feature type="compositionally biased region" description="Basic and acidic residues" evidence="15">
    <location>
        <begin position="808"/>
        <end position="818"/>
    </location>
</feature>
<evidence type="ECO:0000256" key="3">
    <source>
        <dbReference type="ARBA" id="ARBA00022614"/>
    </source>
</evidence>
<dbReference type="CDD" id="cd14066">
    <property type="entry name" value="STKc_IRAK"/>
    <property type="match status" value="1"/>
</dbReference>
<feature type="domain" description="Protein kinase" evidence="18">
    <location>
        <begin position="484"/>
        <end position="759"/>
    </location>
</feature>
<evidence type="ECO:0000256" key="13">
    <source>
        <dbReference type="ARBA" id="ARBA00023180"/>
    </source>
</evidence>
<keyword evidence="8 14" id="KW-0547">Nucleotide-binding</keyword>
<dbReference type="Pfam" id="PF00069">
    <property type="entry name" value="Pkinase"/>
    <property type="match status" value="1"/>
</dbReference>
<evidence type="ECO:0000256" key="5">
    <source>
        <dbReference type="ARBA" id="ARBA00022692"/>
    </source>
</evidence>
<dbReference type="Gene3D" id="3.80.10.10">
    <property type="entry name" value="Ribonuclease Inhibitor"/>
    <property type="match status" value="2"/>
</dbReference>
<evidence type="ECO:0000256" key="6">
    <source>
        <dbReference type="ARBA" id="ARBA00022729"/>
    </source>
</evidence>
<evidence type="ECO:0000256" key="1">
    <source>
        <dbReference type="ARBA" id="ARBA00004370"/>
    </source>
</evidence>
<evidence type="ECO:0000256" key="7">
    <source>
        <dbReference type="ARBA" id="ARBA00022737"/>
    </source>
</evidence>
<keyword evidence="4" id="KW-0808">Transferase</keyword>
<comment type="caution">
    <text evidence="19">The sequence shown here is derived from an EMBL/GenBank/DDBJ whole genome shotgun (WGS) entry which is preliminary data.</text>
</comment>
<keyword evidence="5 16" id="KW-0812">Transmembrane</keyword>
<evidence type="ECO:0000256" key="14">
    <source>
        <dbReference type="PROSITE-ProRule" id="PRU10141"/>
    </source>
</evidence>
<dbReference type="GO" id="GO:0016020">
    <property type="term" value="C:membrane"/>
    <property type="evidence" value="ECO:0007669"/>
    <property type="project" value="UniProtKB-SubCell"/>
</dbReference>
<dbReference type="PANTHER" id="PTHR48006:SF51">
    <property type="entry name" value="PROTEIN KINASE DOMAIN-CONTAINING PROTEIN"/>
    <property type="match status" value="1"/>
</dbReference>
<dbReference type="InterPro" id="IPR051824">
    <property type="entry name" value="LRR_Rcpt-Like_S/T_Kinase"/>
</dbReference>
<evidence type="ECO:0000256" key="4">
    <source>
        <dbReference type="ARBA" id="ARBA00022679"/>
    </source>
</evidence>
<feature type="binding site" evidence="14">
    <location>
        <position position="512"/>
    </location>
    <ligand>
        <name>ATP</name>
        <dbReference type="ChEBI" id="CHEBI:30616"/>
    </ligand>
</feature>
<keyword evidence="7" id="KW-0677">Repeat</keyword>
<proteinExistence type="inferred from homology"/>
<comment type="subcellular location">
    <subcellularLocation>
        <location evidence="1">Membrane</location>
    </subcellularLocation>
</comment>
<dbReference type="PANTHER" id="PTHR48006">
    <property type="entry name" value="LEUCINE-RICH REPEAT-CONTAINING PROTEIN DDB_G0281931-RELATED"/>
    <property type="match status" value="1"/>
</dbReference>
<dbReference type="PROSITE" id="PS00107">
    <property type="entry name" value="PROTEIN_KINASE_ATP"/>
    <property type="match status" value="1"/>
</dbReference>
<dbReference type="SMART" id="SM00220">
    <property type="entry name" value="S_TKc"/>
    <property type="match status" value="1"/>
</dbReference>
<dbReference type="InterPro" id="IPR011009">
    <property type="entry name" value="Kinase-like_dom_sf"/>
</dbReference>
<dbReference type="Gene3D" id="1.10.510.10">
    <property type="entry name" value="Transferase(Phosphotransferase) domain 1"/>
    <property type="match status" value="1"/>
</dbReference>
<evidence type="ECO:0000256" key="17">
    <source>
        <dbReference type="SAM" id="SignalP"/>
    </source>
</evidence>
<evidence type="ECO:0000313" key="20">
    <source>
        <dbReference type="Proteomes" id="UP000822688"/>
    </source>
</evidence>
<dbReference type="SUPFAM" id="SSF56112">
    <property type="entry name" value="Protein kinase-like (PK-like)"/>
    <property type="match status" value="1"/>
</dbReference>
<dbReference type="Gene3D" id="1.20.5.510">
    <property type="entry name" value="Single helix bin"/>
    <property type="match status" value="1"/>
</dbReference>
<dbReference type="Pfam" id="PF00560">
    <property type="entry name" value="LRR_1"/>
    <property type="match status" value="1"/>
</dbReference>
<keyword evidence="12 16" id="KW-0472">Membrane</keyword>
<gene>
    <name evidence="19" type="ORF">KC19_4G194400</name>
</gene>
<evidence type="ECO:0000259" key="18">
    <source>
        <dbReference type="PROSITE" id="PS50011"/>
    </source>
</evidence>
<dbReference type="Proteomes" id="UP000822688">
    <property type="component" value="Chromosome 4"/>
</dbReference>
<dbReference type="PROSITE" id="PS50011">
    <property type="entry name" value="PROTEIN_KINASE_DOM"/>
    <property type="match status" value="1"/>
</dbReference>
<organism evidence="19 20">
    <name type="scientific">Ceratodon purpureus</name>
    <name type="common">Fire moss</name>
    <name type="synonym">Dicranum purpureum</name>
    <dbReference type="NCBI Taxonomy" id="3225"/>
    <lineage>
        <taxon>Eukaryota</taxon>
        <taxon>Viridiplantae</taxon>
        <taxon>Streptophyta</taxon>
        <taxon>Embryophyta</taxon>
        <taxon>Bryophyta</taxon>
        <taxon>Bryophytina</taxon>
        <taxon>Bryopsida</taxon>
        <taxon>Dicranidae</taxon>
        <taxon>Pseudoditrichales</taxon>
        <taxon>Ditrichaceae</taxon>
        <taxon>Ceratodon</taxon>
    </lineage>
</organism>
<evidence type="ECO:0000256" key="10">
    <source>
        <dbReference type="ARBA" id="ARBA00022840"/>
    </source>
</evidence>
<keyword evidence="13" id="KW-0325">Glycoprotein</keyword>
<feature type="chain" id="PRO_5036274543" description="Protein kinase domain-containing protein" evidence="17">
    <location>
        <begin position="24"/>
        <end position="818"/>
    </location>
</feature>
<dbReference type="InterPro" id="IPR013210">
    <property type="entry name" value="LRR_N_plant-typ"/>
</dbReference>
<keyword evidence="20" id="KW-1185">Reference proteome</keyword>
<reference evidence="19" key="1">
    <citation type="submission" date="2020-06" db="EMBL/GenBank/DDBJ databases">
        <title>WGS assembly of Ceratodon purpureus strain R40.</title>
        <authorList>
            <person name="Carey S.B."/>
            <person name="Jenkins J."/>
            <person name="Shu S."/>
            <person name="Lovell J.T."/>
            <person name="Sreedasyam A."/>
            <person name="Maumus F."/>
            <person name="Tiley G.P."/>
            <person name="Fernandez-Pozo N."/>
            <person name="Barry K."/>
            <person name="Chen C."/>
            <person name="Wang M."/>
            <person name="Lipzen A."/>
            <person name="Daum C."/>
            <person name="Saski C.A."/>
            <person name="Payton A.C."/>
            <person name="Mcbreen J.C."/>
            <person name="Conrad R.E."/>
            <person name="Kollar L.M."/>
            <person name="Olsson S."/>
            <person name="Huttunen S."/>
            <person name="Landis J.B."/>
            <person name="Wickett N.J."/>
            <person name="Johnson M.G."/>
            <person name="Rensing S.A."/>
            <person name="Grimwood J."/>
            <person name="Schmutz J."/>
            <person name="Mcdaniel S.F."/>
        </authorList>
    </citation>
    <scope>NUCLEOTIDE SEQUENCE</scope>
    <source>
        <strain evidence="19">R40</strain>
    </source>
</reference>
<dbReference type="FunFam" id="3.80.10.10:FF:000041">
    <property type="entry name" value="LRR receptor-like serine/threonine-protein kinase ERECTA"/>
    <property type="match status" value="1"/>
</dbReference>
<keyword evidence="9" id="KW-0418">Kinase</keyword>
<dbReference type="Pfam" id="PF08263">
    <property type="entry name" value="LRRNT_2"/>
    <property type="match status" value="1"/>
</dbReference>
<dbReference type="GO" id="GO:0005524">
    <property type="term" value="F:ATP binding"/>
    <property type="evidence" value="ECO:0007669"/>
    <property type="project" value="UniProtKB-UniRule"/>
</dbReference>
<evidence type="ECO:0000313" key="19">
    <source>
        <dbReference type="EMBL" id="KAG0580725.1"/>
    </source>
</evidence>
<dbReference type="InterPro" id="IPR001611">
    <property type="entry name" value="Leu-rich_rpt"/>
</dbReference>
<dbReference type="GO" id="GO:0004672">
    <property type="term" value="F:protein kinase activity"/>
    <property type="evidence" value="ECO:0007669"/>
    <property type="project" value="InterPro"/>
</dbReference>